<proteinExistence type="predicted"/>
<protein>
    <submittedName>
        <fullName evidence="1">Uncharacterized protein</fullName>
    </submittedName>
</protein>
<name>A0A377G837_9GAMM</name>
<dbReference type="Proteomes" id="UP000254554">
    <property type="component" value="Unassembled WGS sequence"/>
</dbReference>
<dbReference type="GeneID" id="93292359"/>
<gene>
    <name evidence="1" type="ORF">NCTC11370_01037</name>
</gene>
<dbReference type="RefSeq" id="WP_010653260.1">
    <property type="nucleotide sequence ID" value="NZ_UGGT01000001.1"/>
</dbReference>
<dbReference type="AlphaFoldDB" id="A0A377G837"/>
<dbReference type="STRING" id="1094715.GCA_000236165_01384"/>
<keyword evidence="2" id="KW-1185">Reference proteome</keyword>
<reference evidence="1 2" key="1">
    <citation type="submission" date="2018-06" db="EMBL/GenBank/DDBJ databases">
        <authorList>
            <consortium name="Pathogen Informatics"/>
            <person name="Doyle S."/>
        </authorList>
    </citation>
    <scope>NUCLEOTIDE SEQUENCE [LARGE SCALE GENOMIC DNA]</scope>
    <source>
        <strain evidence="1 2">NCTC11370</strain>
    </source>
</reference>
<dbReference type="EMBL" id="UGGT01000001">
    <property type="protein sequence ID" value="STO20976.1"/>
    <property type="molecule type" value="Genomic_DNA"/>
</dbReference>
<sequence length="852" mass="97138">MKPGMNSDEFLKSMISLRREKSEFFNSGAEESVNFVLCTHVLPDGIGDLVHLKDFADAVASIPNAQVTRIAFVLETEMEKAASILEIGKSRDYYLIPYKVGEHGALVVTDKGQELLSTLQQTGILENSDFRIQISAPLQIVDKNLFLKANGFFTPQDWLSFFEIRPGVSAYQTKSYAQGLVYMGLEKNNKETGIKLNETISRLSEELNTSKTSKTAISDQKIKNPVIKKVVSQAVKENGFIATGYVHSQVTKQAYLAWMSTISEPKNILITTNNLNPGVLKEMDVSSLVESGIGQIVFYDSDGNESIFKIGEGKRKIDVLQMKECTNEEINALFAIADTTCAAGDTSIGQVMSSTALPFFDVVDNKRYFLDTQLLKFIQELGDHQPLHDYLEACMHLVTEEEINQEKLQKMIAISTEQRPILLRQWERVTAKIREDFNAYEGLFNFIEENTSYQFFARATQVLFKDPERSEAANFLKKYQDDFFDYLIYTGKTELLIKLLENGSFAHDTVLHAFHEKNIGIFKLILNAGDERFLASILHNLDQTRHEAFLSKLFMYCAQNGVDNEWIKNKYADRVDCRALDAFSFDLTMEIDADYIVALCKKALEDNDEDYFKKLSQETLFNLHRILPEDLVPPGIEAILKEATADEYFSEKYDSDSEEMVYPPESSDTVPLRLKEETLGILLNLPVSDEDKQELILLLEQPAEVIRHEVFSWLNGTFYEQQLHQQIAHILTRFAEEIQPQKSDEPIPQTYSSHTSFLFFGTHSLPNRSSMPVFLEKEKVLKAIQTLSISPPDKVYLSQLLDEPKEAILAEAEMWQNHQSFYDKNIEKQIARLLNDYAIQLEDEIEIKKPNA</sequence>
<evidence type="ECO:0000313" key="1">
    <source>
        <dbReference type="EMBL" id="STO20976.1"/>
    </source>
</evidence>
<evidence type="ECO:0000313" key="2">
    <source>
        <dbReference type="Proteomes" id="UP000254554"/>
    </source>
</evidence>
<organism evidence="1 2">
    <name type="scientific">Fluoribacter dumoffii</name>
    <dbReference type="NCBI Taxonomy" id="463"/>
    <lineage>
        <taxon>Bacteria</taxon>
        <taxon>Pseudomonadati</taxon>
        <taxon>Pseudomonadota</taxon>
        <taxon>Gammaproteobacteria</taxon>
        <taxon>Legionellales</taxon>
        <taxon>Legionellaceae</taxon>
        <taxon>Fluoribacter</taxon>
    </lineage>
</organism>
<dbReference type="OrthoDB" id="9951044at2"/>
<accession>A0A377G837</accession>